<dbReference type="GO" id="GO:0046872">
    <property type="term" value="F:metal ion binding"/>
    <property type="evidence" value="ECO:0007669"/>
    <property type="project" value="UniProtKB-KW"/>
</dbReference>
<comment type="caution">
    <text evidence="4">The sequence shown here is derived from an EMBL/GenBank/DDBJ whole genome shotgun (WGS) entry which is preliminary data.</text>
</comment>
<dbReference type="InterPro" id="IPR035938">
    <property type="entry name" value="Hemerythrin-like_sf"/>
</dbReference>
<dbReference type="RefSeq" id="WP_112142860.1">
    <property type="nucleotide sequence ID" value="NZ_PGTO01000003.1"/>
</dbReference>
<keyword evidence="3" id="KW-0408">Iron</keyword>
<keyword evidence="2" id="KW-0479">Metal-binding</keyword>
<gene>
    <name evidence="4" type="ORF">CU669_05700</name>
</gene>
<organism evidence="4 5">
    <name type="scientific">Paramagnetospirillum kuznetsovii</name>
    <dbReference type="NCBI Taxonomy" id="2053833"/>
    <lineage>
        <taxon>Bacteria</taxon>
        <taxon>Pseudomonadati</taxon>
        <taxon>Pseudomonadota</taxon>
        <taxon>Alphaproteobacteria</taxon>
        <taxon>Rhodospirillales</taxon>
        <taxon>Magnetospirillaceae</taxon>
        <taxon>Paramagnetospirillum</taxon>
    </lineage>
</organism>
<accession>A0A364P142</accession>
<keyword evidence="5" id="KW-1185">Reference proteome</keyword>
<protein>
    <recommendedName>
        <fullName evidence="6">Hemerythrin-like domain-containing protein</fullName>
    </recommendedName>
</protein>
<name>A0A364P142_9PROT</name>
<evidence type="ECO:0008006" key="6">
    <source>
        <dbReference type="Google" id="ProtNLM"/>
    </source>
</evidence>
<dbReference type="Proteomes" id="UP000251075">
    <property type="component" value="Unassembled WGS sequence"/>
</dbReference>
<evidence type="ECO:0000256" key="2">
    <source>
        <dbReference type="ARBA" id="ARBA00022723"/>
    </source>
</evidence>
<dbReference type="SUPFAM" id="SSF47188">
    <property type="entry name" value="Hemerythrin-like"/>
    <property type="match status" value="1"/>
</dbReference>
<dbReference type="Gene3D" id="1.20.120.50">
    <property type="entry name" value="Hemerythrin-like"/>
    <property type="match status" value="1"/>
</dbReference>
<evidence type="ECO:0000256" key="1">
    <source>
        <dbReference type="ARBA" id="ARBA00010587"/>
    </source>
</evidence>
<reference evidence="4 5" key="1">
    <citation type="submission" date="2017-11" db="EMBL/GenBank/DDBJ databases">
        <title>Draft genome sequence of magnetotactic bacterium Magnetospirillum kuznetsovii LBB-42.</title>
        <authorList>
            <person name="Grouzdev D.S."/>
            <person name="Rysina M.S."/>
            <person name="Baslerov R.V."/>
            <person name="Koziaeva V."/>
        </authorList>
    </citation>
    <scope>NUCLEOTIDE SEQUENCE [LARGE SCALE GENOMIC DNA]</scope>
    <source>
        <strain evidence="4 5">LBB-42</strain>
    </source>
</reference>
<proteinExistence type="inferred from homology"/>
<dbReference type="AlphaFoldDB" id="A0A364P142"/>
<comment type="similarity">
    <text evidence="1">Belongs to the hemerythrin family.</text>
</comment>
<evidence type="ECO:0000313" key="5">
    <source>
        <dbReference type="Proteomes" id="UP000251075"/>
    </source>
</evidence>
<evidence type="ECO:0000256" key="3">
    <source>
        <dbReference type="ARBA" id="ARBA00023004"/>
    </source>
</evidence>
<evidence type="ECO:0000313" key="4">
    <source>
        <dbReference type="EMBL" id="RAU22877.1"/>
    </source>
</evidence>
<dbReference type="EMBL" id="PGTO01000003">
    <property type="protein sequence ID" value="RAU22877.1"/>
    <property type="molecule type" value="Genomic_DNA"/>
</dbReference>
<sequence length="133" mass="14907">MIAIWDNRLSVGDAAIDAEHRLVLNLLNELDVAFAVNAPPVVVEKALEALVRAVDRHFARDADEPVGPVGRHLAFATKVARLLDNWRQGDHRAIDRRSLLDLGRRWIDHMGYRESPGVPARSRGMDMEQRLAG</sequence>
<dbReference type="OrthoDB" id="9797092at2"/>